<reference evidence="1" key="1">
    <citation type="submission" date="2021-02" db="EMBL/GenBank/DDBJ databases">
        <title>Psilocybe cubensis genome.</title>
        <authorList>
            <person name="Mckernan K.J."/>
            <person name="Crawford S."/>
            <person name="Trippe A."/>
            <person name="Kane L.T."/>
            <person name="Mclaughlin S."/>
        </authorList>
    </citation>
    <scope>NUCLEOTIDE SEQUENCE [LARGE SCALE GENOMIC DNA]</scope>
    <source>
        <strain evidence="1">MGC-MH-2018</strain>
    </source>
</reference>
<proteinExistence type="predicted"/>
<name>A0A8H7XZ55_PSICU</name>
<evidence type="ECO:0008006" key="2">
    <source>
        <dbReference type="Google" id="ProtNLM"/>
    </source>
</evidence>
<dbReference type="InterPro" id="IPR011009">
    <property type="entry name" value="Kinase-like_dom_sf"/>
</dbReference>
<sequence>MTGEEAPVGLISSLEARWVEIYPFLLQHGYMLRPRYHPNWKPSWKGPWNFYKDKFKCPDYISTLKHKLMDATRVSDGARVVIKRVFLEEDNVPLLEYLNSPEMRADPRNNTVPLLEVIPLPSQYKMANSRESAVLLVMPLLFPLMSWSFPFQHVREIVEVIEQLINGLAFLHEHRIAHRLVPNAHVPPARSDVCSFHYVRDWLHPDGKSRPVFKDRCLVSPVKYYMIDYETAEYFPPNVLSEGRYGQIKTVPEWSLDAPYDPFKLDVYQLGCQVKGFAEEYKGLKFLKPLYIAMTRDNPDLRPTAAESLQKFKKIIDKMDPAYLKREIWIKSFKASDFAEQKAAMAYSPPENRPGIFRSTKQNLSNNLFISNQKR</sequence>
<dbReference type="SUPFAM" id="SSF56112">
    <property type="entry name" value="Protein kinase-like (PK-like)"/>
    <property type="match status" value="1"/>
</dbReference>
<organism evidence="1">
    <name type="scientific">Psilocybe cubensis</name>
    <name type="common">Psychedelic mushroom</name>
    <name type="synonym">Stropharia cubensis</name>
    <dbReference type="NCBI Taxonomy" id="181762"/>
    <lineage>
        <taxon>Eukaryota</taxon>
        <taxon>Fungi</taxon>
        <taxon>Dikarya</taxon>
        <taxon>Basidiomycota</taxon>
        <taxon>Agaricomycotina</taxon>
        <taxon>Agaricomycetes</taxon>
        <taxon>Agaricomycetidae</taxon>
        <taxon>Agaricales</taxon>
        <taxon>Agaricineae</taxon>
        <taxon>Strophariaceae</taxon>
        <taxon>Psilocybe</taxon>
    </lineage>
</organism>
<gene>
    <name evidence="1" type="ORF">JR316_006697</name>
</gene>
<comment type="caution">
    <text evidence="1">The sequence shown here is derived from an EMBL/GenBank/DDBJ whole genome shotgun (WGS) entry which is preliminary data.</text>
</comment>
<dbReference type="Gene3D" id="1.10.510.10">
    <property type="entry name" value="Transferase(Phosphotransferase) domain 1"/>
    <property type="match status" value="1"/>
</dbReference>
<accession>A0A8H7XZ55</accession>
<protein>
    <recommendedName>
        <fullName evidence="2">Protein kinase domain-containing protein</fullName>
    </recommendedName>
</protein>
<dbReference type="AlphaFoldDB" id="A0A8H7XZ55"/>
<dbReference type="EMBL" id="JAFIQS010000006">
    <property type="protein sequence ID" value="KAG5168104.1"/>
    <property type="molecule type" value="Genomic_DNA"/>
</dbReference>
<dbReference type="OrthoDB" id="5987198at2759"/>
<evidence type="ECO:0000313" key="1">
    <source>
        <dbReference type="EMBL" id="KAG5168104.1"/>
    </source>
</evidence>